<feature type="domain" description="ATPase AAA-type core" evidence="1">
    <location>
        <begin position="410"/>
        <end position="504"/>
    </location>
</feature>
<dbReference type="GO" id="GO:0000731">
    <property type="term" value="P:DNA synthesis involved in DNA repair"/>
    <property type="evidence" value="ECO:0007669"/>
    <property type="project" value="TreeGrafter"/>
</dbReference>
<reference evidence="2 3" key="1">
    <citation type="journal article" date="2018" name="Nat. Biotechnol.">
        <title>A standardized bacterial taxonomy based on genome phylogeny substantially revises the tree of life.</title>
        <authorList>
            <person name="Parks D.H."/>
            <person name="Chuvochina M."/>
            <person name="Waite D.W."/>
            <person name="Rinke C."/>
            <person name="Skarshewski A."/>
            <person name="Chaumeil P.A."/>
            <person name="Hugenholtz P."/>
        </authorList>
    </citation>
    <scope>NUCLEOTIDE SEQUENCE [LARGE SCALE GENOMIC DNA]</scope>
    <source>
        <strain evidence="2">UBA10378</strain>
    </source>
</reference>
<dbReference type="InterPro" id="IPR030974">
    <property type="entry name" value="Restrict_AAA"/>
</dbReference>
<dbReference type="PANTHER" id="PTHR32182">
    <property type="entry name" value="DNA REPLICATION AND REPAIR PROTEIN RECF"/>
    <property type="match status" value="1"/>
</dbReference>
<accession>A0A356W532</accession>
<protein>
    <submittedName>
        <fullName evidence="2">ABC transporter</fullName>
    </submittedName>
</protein>
<dbReference type="Pfam" id="PF13304">
    <property type="entry name" value="AAA_21"/>
    <property type="match status" value="1"/>
</dbReference>
<dbReference type="InterPro" id="IPR027417">
    <property type="entry name" value="P-loop_NTPase"/>
</dbReference>
<dbReference type="Gene3D" id="3.40.50.300">
    <property type="entry name" value="P-loop containing nucleotide triphosphate hydrolases"/>
    <property type="match status" value="1"/>
</dbReference>
<dbReference type="GO" id="GO:0006302">
    <property type="term" value="P:double-strand break repair"/>
    <property type="evidence" value="ECO:0007669"/>
    <property type="project" value="TreeGrafter"/>
</dbReference>
<name>A0A356W532_9PROT</name>
<dbReference type="Proteomes" id="UP000263957">
    <property type="component" value="Unassembled WGS sequence"/>
</dbReference>
<dbReference type="SUPFAM" id="SSF52540">
    <property type="entry name" value="P-loop containing nucleoside triphosphate hydrolases"/>
    <property type="match status" value="1"/>
</dbReference>
<gene>
    <name evidence="2" type="ORF">DD728_04550</name>
</gene>
<dbReference type="GO" id="GO:0016887">
    <property type="term" value="F:ATP hydrolysis activity"/>
    <property type="evidence" value="ECO:0007669"/>
    <property type="project" value="InterPro"/>
</dbReference>
<dbReference type="GO" id="GO:0005524">
    <property type="term" value="F:ATP binding"/>
    <property type="evidence" value="ECO:0007669"/>
    <property type="project" value="InterPro"/>
</dbReference>
<dbReference type="AlphaFoldDB" id="A0A356W532"/>
<dbReference type="NCBIfam" id="TIGR04435">
    <property type="entry name" value="restrict_AAA_1"/>
    <property type="match status" value="1"/>
</dbReference>
<dbReference type="PANTHER" id="PTHR32182:SF25">
    <property type="entry name" value="SLR1056 PROTEIN"/>
    <property type="match status" value="1"/>
</dbReference>
<dbReference type="InterPro" id="IPR003959">
    <property type="entry name" value="ATPase_AAA_core"/>
</dbReference>
<sequence>MQLLRLKITDPKGFRSLQSGFEYVFRREWDLEDDKQQSYEFEPFVCAGPNGSGKSNLLEVLAAIFYQLELLRVQRSFLPSALMPGSDGDGLPPPDVLPDGFELEYLIRVPSGARKSVDKTHAHITVAKLAGQSPEIFWNNSADFNTDNARSIDGVASFDDLPSVGAVGGVSARERDFLLPQYVLGYSSGENEILSLPFFKMRFVQYDEYWNSLKNQLPYPGRPETRLAYMDGSFSQAILLCNLLFHDEGTLFPLIEETGLQALNSFQIIIKRSIEVPRDVAADFGDGHPAVSIDEDSGRAAVNLVSLLDGRIDEESSEEFGPILARLKRCATCRFEDEETDTLYLDYFVNQATKDAFQANFQDAVELFQALQVLLALNLYSVSENLKTDLYRSSSHYVTETVPTLASDERVMRMKHFWVSKRGVKDQVLLKSLSDGEHQMLHSLGLCLLFKEASALFLLDEPETHFNPDWRSSFVTRLKQCFNGASNDCEREMFVTTHTPFLISDSRPERVLVFKNEDRAVSVSRPDYQTLGASINKITMKTFGKKETIGGVAQAKLDALRRRFESDEDKEQILQELNAELGDSVEKITLINSILESMEDAP</sequence>
<dbReference type="EMBL" id="DOGS01000095">
    <property type="protein sequence ID" value="HBQ48148.1"/>
    <property type="molecule type" value="Genomic_DNA"/>
</dbReference>
<evidence type="ECO:0000259" key="1">
    <source>
        <dbReference type="Pfam" id="PF13304"/>
    </source>
</evidence>
<comment type="caution">
    <text evidence="2">The sequence shown here is derived from an EMBL/GenBank/DDBJ whole genome shotgun (WGS) entry which is preliminary data.</text>
</comment>
<organism evidence="2 3">
    <name type="scientific">Hyphomonas atlantica</name>
    <dbReference type="NCBI Taxonomy" id="1280948"/>
    <lineage>
        <taxon>Bacteria</taxon>
        <taxon>Pseudomonadati</taxon>
        <taxon>Pseudomonadota</taxon>
        <taxon>Alphaproteobacteria</taxon>
        <taxon>Hyphomonadales</taxon>
        <taxon>Hyphomonadaceae</taxon>
        <taxon>Hyphomonas</taxon>
    </lineage>
</organism>
<proteinExistence type="predicted"/>
<evidence type="ECO:0000313" key="3">
    <source>
        <dbReference type="Proteomes" id="UP000263957"/>
    </source>
</evidence>
<evidence type="ECO:0000313" key="2">
    <source>
        <dbReference type="EMBL" id="HBQ48148.1"/>
    </source>
</evidence>